<dbReference type="AlphaFoldDB" id="A0A6C0L005"/>
<dbReference type="CDD" id="cd07016">
    <property type="entry name" value="S14_ClpP_1"/>
    <property type="match status" value="1"/>
</dbReference>
<proteinExistence type="predicted"/>
<dbReference type="PANTHER" id="PTHR10381">
    <property type="entry name" value="ATP-DEPENDENT CLP PROTEASE PROTEOLYTIC SUBUNIT"/>
    <property type="match status" value="1"/>
</dbReference>
<evidence type="ECO:0000313" key="2">
    <source>
        <dbReference type="EMBL" id="QHU22746.1"/>
    </source>
</evidence>
<dbReference type="EMBL" id="MN741017">
    <property type="protein sequence ID" value="QHU22746.1"/>
    <property type="molecule type" value="Genomic_DNA"/>
</dbReference>
<dbReference type="GO" id="GO:0004252">
    <property type="term" value="F:serine-type endopeptidase activity"/>
    <property type="evidence" value="ECO:0007669"/>
    <property type="project" value="TreeGrafter"/>
</dbReference>
<dbReference type="GO" id="GO:0006515">
    <property type="term" value="P:protein quality control for misfolded or incompletely synthesized proteins"/>
    <property type="evidence" value="ECO:0007669"/>
    <property type="project" value="TreeGrafter"/>
</dbReference>
<keyword evidence="1" id="KW-0378">Hydrolase</keyword>
<dbReference type="Pfam" id="PF00574">
    <property type="entry name" value="CLP_protease"/>
    <property type="match status" value="1"/>
</dbReference>
<dbReference type="Gene3D" id="3.90.226.10">
    <property type="entry name" value="2-enoyl-CoA Hydratase, Chain A, domain 1"/>
    <property type="match status" value="1"/>
</dbReference>
<dbReference type="InterPro" id="IPR029045">
    <property type="entry name" value="ClpP/crotonase-like_dom_sf"/>
</dbReference>
<dbReference type="GO" id="GO:0009368">
    <property type="term" value="C:endopeptidase Clp complex"/>
    <property type="evidence" value="ECO:0007669"/>
    <property type="project" value="TreeGrafter"/>
</dbReference>
<evidence type="ECO:0008006" key="3">
    <source>
        <dbReference type="Google" id="ProtNLM"/>
    </source>
</evidence>
<dbReference type="GO" id="GO:0004176">
    <property type="term" value="F:ATP-dependent peptidase activity"/>
    <property type="evidence" value="ECO:0007669"/>
    <property type="project" value="TreeGrafter"/>
</dbReference>
<evidence type="ECO:0000256" key="1">
    <source>
        <dbReference type="ARBA" id="ARBA00022801"/>
    </source>
</evidence>
<dbReference type="InterPro" id="IPR023562">
    <property type="entry name" value="ClpP/TepA"/>
</dbReference>
<organism evidence="2">
    <name type="scientific">viral metagenome</name>
    <dbReference type="NCBI Taxonomy" id="1070528"/>
    <lineage>
        <taxon>unclassified sequences</taxon>
        <taxon>metagenomes</taxon>
        <taxon>organismal metagenomes</taxon>
    </lineage>
</organism>
<protein>
    <recommendedName>
        <fullName evidence="3">Protease</fullName>
    </recommendedName>
</protein>
<name>A0A6C0L005_9ZZZZ</name>
<dbReference type="PANTHER" id="PTHR10381:SF70">
    <property type="entry name" value="ATP-DEPENDENT CLP PROTEASE PROTEOLYTIC SUBUNIT"/>
    <property type="match status" value="1"/>
</dbReference>
<dbReference type="SUPFAM" id="SSF52096">
    <property type="entry name" value="ClpP/crotonase"/>
    <property type="match status" value="1"/>
</dbReference>
<sequence length="212" mass="23795">MRIINLLFLTNLLKISYAFNKPMLDKPEAPKPVEARPTAKPLTIRFHTPVTSDSCSKLAEALVQMDIQSKQLEASFGQRMPVKLHLQSLGGELLPTFYICDLIQNLDTPVHVYIDGFVASAASLMAICGEKRFMTKNSCVLVHQLRAVSSGKLSDMKQEIDNLNNFMGSLRQIYLENSNVKEEELDDLLTSELWLDSEKCLELGFVDEILGC</sequence>
<accession>A0A6C0L005</accession>
<reference evidence="2" key="1">
    <citation type="journal article" date="2020" name="Nature">
        <title>Giant virus diversity and host interactions through global metagenomics.</title>
        <authorList>
            <person name="Schulz F."/>
            <person name="Roux S."/>
            <person name="Paez-Espino D."/>
            <person name="Jungbluth S."/>
            <person name="Walsh D.A."/>
            <person name="Denef V.J."/>
            <person name="McMahon K.D."/>
            <person name="Konstantinidis K.T."/>
            <person name="Eloe-Fadrosh E.A."/>
            <person name="Kyrpides N.C."/>
            <person name="Woyke T."/>
        </authorList>
    </citation>
    <scope>NUCLEOTIDE SEQUENCE</scope>
    <source>
        <strain evidence="2">GVMAG-S-ERX555907-63</strain>
    </source>
</reference>
<dbReference type="GO" id="GO:0051117">
    <property type="term" value="F:ATPase binding"/>
    <property type="evidence" value="ECO:0007669"/>
    <property type="project" value="TreeGrafter"/>
</dbReference>